<keyword evidence="2" id="KW-1185">Reference proteome</keyword>
<dbReference type="AlphaFoldDB" id="A0A2K1WMH3"/>
<protein>
    <submittedName>
        <fullName evidence="1">Uncharacterized protein</fullName>
    </submittedName>
</protein>
<evidence type="ECO:0000313" key="1">
    <source>
        <dbReference type="EMBL" id="PNS89731.1"/>
    </source>
</evidence>
<proteinExistence type="predicted"/>
<evidence type="ECO:0000313" key="2">
    <source>
        <dbReference type="Proteomes" id="UP000006729"/>
    </source>
</evidence>
<accession>A0A2K1WMH3</accession>
<dbReference type="InParanoid" id="A0A2K1WMH3"/>
<organism evidence="1 2">
    <name type="scientific">Populus trichocarpa</name>
    <name type="common">Western balsam poplar</name>
    <name type="synonym">Populus balsamifera subsp. trichocarpa</name>
    <dbReference type="NCBI Taxonomy" id="3694"/>
    <lineage>
        <taxon>Eukaryota</taxon>
        <taxon>Viridiplantae</taxon>
        <taxon>Streptophyta</taxon>
        <taxon>Embryophyta</taxon>
        <taxon>Tracheophyta</taxon>
        <taxon>Spermatophyta</taxon>
        <taxon>Magnoliopsida</taxon>
        <taxon>eudicotyledons</taxon>
        <taxon>Gunneridae</taxon>
        <taxon>Pentapetalae</taxon>
        <taxon>rosids</taxon>
        <taxon>fabids</taxon>
        <taxon>Malpighiales</taxon>
        <taxon>Salicaceae</taxon>
        <taxon>Saliceae</taxon>
        <taxon>Populus</taxon>
    </lineage>
</organism>
<sequence>MQVFVFSQLDFLSVKGVLSFSPFTNSLKDETFEVGPKGRNLSEDTAHSILIQSLSIRTLKRIADPEGKETF</sequence>
<dbReference type="EMBL" id="CM009308">
    <property type="protein sequence ID" value="PNS89731.1"/>
    <property type="molecule type" value="Genomic_DNA"/>
</dbReference>
<name>A0A2K1WMH3_POPTR</name>
<gene>
    <name evidence="1" type="ORF">POPTR_019G002000</name>
</gene>
<reference evidence="1 2" key="1">
    <citation type="journal article" date="2006" name="Science">
        <title>The genome of black cottonwood, Populus trichocarpa (Torr. &amp; Gray).</title>
        <authorList>
            <person name="Tuskan G.A."/>
            <person name="Difazio S."/>
            <person name="Jansson S."/>
            <person name="Bohlmann J."/>
            <person name="Grigoriev I."/>
            <person name="Hellsten U."/>
            <person name="Putnam N."/>
            <person name="Ralph S."/>
            <person name="Rombauts S."/>
            <person name="Salamov A."/>
            <person name="Schein J."/>
            <person name="Sterck L."/>
            <person name="Aerts A."/>
            <person name="Bhalerao R.R."/>
            <person name="Bhalerao R.P."/>
            <person name="Blaudez D."/>
            <person name="Boerjan W."/>
            <person name="Brun A."/>
            <person name="Brunner A."/>
            <person name="Busov V."/>
            <person name="Campbell M."/>
            <person name="Carlson J."/>
            <person name="Chalot M."/>
            <person name="Chapman J."/>
            <person name="Chen G.L."/>
            <person name="Cooper D."/>
            <person name="Coutinho P.M."/>
            <person name="Couturier J."/>
            <person name="Covert S."/>
            <person name="Cronk Q."/>
            <person name="Cunningham R."/>
            <person name="Davis J."/>
            <person name="Degroeve S."/>
            <person name="Dejardin A."/>
            <person name="Depamphilis C."/>
            <person name="Detter J."/>
            <person name="Dirks B."/>
            <person name="Dubchak I."/>
            <person name="Duplessis S."/>
            <person name="Ehlting J."/>
            <person name="Ellis B."/>
            <person name="Gendler K."/>
            <person name="Goodstein D."/>
            <person name="Gribskov M."/>
            <person name="Grimwood J."/>
            <person name="Groover A."/>
            <person name="Gunter L."/>
            <person name="Hamberger B."/>
            <person name="Heinze B."/>
            <person name="Helariutta Y."/>
            <person name="Henrissat B."/>
            <person name="Holligan D."/>
            <person name="Holt R."/>
            <person name="Huang W."/>
            <person name="Islam-Faridi N."/>
            <person name="Jones S."/>
            <person name="Jones-Rhoades M."/>
            <person name="Jorgensen R."/>
            <person name="Joshi C."/>
            <person name="Kangasjarvi J."/>
            <person name="Karlsson J."/>
            <person name="Kelleher C."/>
            <person name="Kirkpatrick R."/>
            <person name="Kirst M."/>
            <person name="Kohler A."/>
            <person name="Kalluri U."/>
            <person name="Larimer F."/>
            <person name="Leebens-Mack J."/>
            <person name="Leple J.C."/>
            <person name="Locascio P."/>
            <person name="Lou Y."/>
            <person name="Lucas S."/>
            <person name="Martin F."/>
            <person name="Montanini B."/>
            <person name="Napoli C."/>
            <person name="Nelson D.R."/>
            <person name="Nelson C."/>
            <person name="Nieminen K."/>
            <person name="Nilsson O."/>
            <person name="Pereda V."/>
            <person name="Peter G."/>
            <person name="Philippe R."/>
            <person name="Pilate G."/>
            <person name="Poliakov A."/>
            <person name="Razumovskaya J."/>
            <person name="Richardson P."/>
            <person name="Rinaldi C."/>
            <person name="Ritland K."/>
            <person name="Rouze P."/>
            <person name="Ryaboy D."/>
            <person name="Schmutz J."/>
            <person name="Schrader J."/>
            <person name="Segerman B."/>
            <person name="Shin H."/>
            <person name="Siddiqui A."/>
            <person name="Sterky F."/>
            <person name="Terry A."/>
            <person name="Tsai C.J."/>
            <person name="Uberbacher E."/>
            <person name="Unneberg P."/>
            <person name="Vahala J."/>
            <person name="Wall K."/>
            <person name="Wessler S."/>
            <person name="Yang G."/>
            <person name="Yin T."/>
            <person name="Douglas C."/>
            <person name="Marra M."/>
            <person name="Sandberg G."/>
            <person name="Van de Peer Y."/>
            <person name="Rokhsar D."/>
        </authorList>
    </citation>
    <scope>NUCLEOTIDE SEQUENCE [LARGE SCALE GENOMIC DNA]</scope>
    <source>
        <strain evidence="2">cv. Nisqually</strain>
    </source>
</reference>
<dbReference type="Proteomes" id="UP000006729">
    <property type="component" value="Chromosome 19"/>
</dbReference>